<dbReference type="EMBL" id="GBXM01006368">
    <property type="protein sequence ID" value="JAI02210.1"/>
    <property type="molecule type" value="Transcribed_RNA"/>
</dbReference>
<reference evidence="1" key="1">
    <citation type="submission" date="2014-11" db="EMBL/GenBank/DDBJ databases">
        <authorList>
            <person name="Amaro Gonzalez C."/>
        </authorList>
    </citation>
    <scope>NUCLEOTIDE SEQUENCE</scope>
</reference>
<dbReference type="AlphaFoldDB" id="A0A0E9XHQ1"/>
<sequence length="55" mass="6457">MPCNIVHFVFIFIEREPQQQIRNLFSSKFLCCLCNTFDSISTETKSVFPNLKIID</sequence>
<protein>
    <submittedName>
        <fullName evidence="1">Uncharacterized protein</fullName>
    </submittedName>
</protein>
<name>A0A0E9XHQ1_ANGAN</name>
<reference evidence="1" key="2">
    <citation type="journal article" date="2015" name="Fish Shellfish Immunol.">
        <title>Early steps in the European eel (Anguilla anguilla)-Vibrio vulnificus interaction in the gills: Role of the RtxA13 toxin.</title>
        <authorList>
            <person name="Callol A."/>
            <person name="Pajuelo D."/>
            <person name="Ebbesson L."/>
            <person name="Teles M."/>
            <person name="MacKenzie S."/>
            <person name="Amaro C."/>
        </authorList>
    </citation>
    <scope>NUCLEOTIDE SEQUENCE</scope>
</reference>
<accession>A0A0E9XHQ1</accession>
<proteinExistence type="predicted"/>
<evidence type="ECO:0000313" key="1">
    <source>
        <dbReference type="EMBL" id="JAI02210.1"/>
    </source>
</evidence>
<organism evidence="1">
    <name type="scientific">Anguilla anguilla</name>
    <name type="common">European freshwater eel</name>
    <name type="synonym">Muraena anguilla</name>
    <dbReference type="NCBI Taxonomy" id="7936"/>
    <lineage>
        <taxon>Eukaryota</taxon>
        <taxon>Metazoa</taxon>
        <taxon>Chordata</taxon>
        <taxon>Craniata</taxon>
        <taxon>Vertebrata</taxon>
        <taxon>Euteleostomi</taxon>
        <taxon>Actinopterygii</taxon>
        <taxon>Neopterygii</taxon>
        <taxon>Teleostei</taxon>
        <taxon>Anguilliformes</taxon>
        <taxon>Anguillidae</taxon>
        <taxon>Anguilla</taxon>
    </lineage>
</organism>